<feature type="domain" description="FLYWCH-type" evidence="4">
    <location>
        <begin position="8"/>
        <end position="69"/>
    </location>
</feature>
<dbReference type="Gene3D" id="2.20.25.240">
    <property type="match status" value="1"/>
</dbReference>
<evidence type="ECO:0000256" key="2">
    <source>
        <dbReference type="ARBA" id="ARBA00022771"/>
    </source>
</evidence>
<sequence>MTNTTVSFVTGQRGAMKLKYDNYTYICVKQLKGRKYWTCSKQRSRKCMARLITDLDIDKINARNTTHNHPA</sequence>
<evidence type="ECO:0000256" key="3">
    <source>
        <dbReference type="ARBA" id="ARBA00022833"/>
    </source>
</evidence>
<evidence type="ECO:0000313" key="6">
    <source>
        <dbReference type="Proteomes" id="UP000075885"/>
    </source>
</evidence>
<reference evidence="6" key="1">
    <citation type="submission" date="2013-03" db="EMBL/GenBank/DDBJ databases">
        <title>The Genome Sequence of Anopheles epiroticus epiroticus2.</title>
        <authorList>
            <consortium name="The Broad Institute Genomics Platform"/>
            <person name="Neafsey D.E."/>
            <person name="Howell P."/>
            <person name="Walker B."/>
            <person name="Young S.K."/>
            <person name="Zeng Q."/>
            <person name="Gargeya S."/>
            <person name="Fitzgerald M."/>
            <person name="Haas B."/>
            <person name="Abouelleil A."/>
            <person name="Allen A.W."/>
            <person name="Alvarado L."/>
            <person name="Arachchi H.M."/>
            <person name="Berlin A.M."/>
            <person name="Chapman S.B."/>
            <person name="Gainer-Dewar J."/>
            <person name="Goldberg J."/>
            <person name="Griggs A."/>
            <person name="Gujja S."/>
            <person name="Hansen M."/>
            <person name="Howarth C."/>
            <person name="Imamovic A."/>
            <person name="Ireland A."/>
            <person name="Larimer J."/>
            <person name="McCowan C."/>
            <person name="Murphy C."/>
            <person name="Pearson M."/>
            <person name="Poon T.W."/>
            <person name="Priest M."/>
            <person name="Roberts A."/>
            <person name="Saif S."/>
            <person name="Shea T."/>
            <person name="Sisk P."/>
            <person name="Sykes S."/>
            <person name="Wortman J."/>
            <person name="Nusbaum C."/>
            <person name="Birren B."/>
        </authorList>
    </citation>
    <scope>NUCLEOTIDE SEQUENCE [LARGE SCALE GENOMIC DNA]</scope>
    <source>
        <strain evidence="6">Epiroticus2</strain>
    </source>
</reference>
<proteinExistence type="predicted"/>
<accession>A0A182PMY5</accession>
<evidence type="ECO:0000256" key="1">
    <source>
        <dbReference type="ARBA" id="ARBA00022723"/>
    </source>
</evidence>
<protein>
    <submittedName>
        <fullName evidence="5">FLYWCH-type domain-containing protein</fullName>
    </submittedName>
</protein>
<dbReference type="InterPro" id="IPR007588">
    <property type="entry name" value="Znf_FLYWCH"/>
</dbReference>
<keyword evidence="3" id="KW-0862">Zinc</keyword>
<evidence type="ECO:0000259" key="4">
    <source>
        <dbReference type="Pfam" id="PF04500"/>
    </source>
</evidence>
<keyword evidence="2" id="KW-0863">Zinc-finger</keyword>
<name>A0A182PMY5_9DIPT</name>
<reference evidence="5" key="2">
    <citation type="submission" date="2020-05" db="UniProtKB">
        <authorList>
            <consortium name="EnsemblMetazoa"/>
        </authorList>
    </citation>
    <scope>IDENTIFICATION</scope>
    <source>
        <strain evidence="5">Epiroticus2</strain>
    </source>
</reference>
<dbReference type="EnsemblMetazoa" id="AEPI008309-RA">
    <property type="protein sequence ID" value="AEPI008309-PA"/>
    <property type="gene ID" value="AEPI008309"/>
</dbReference>
<dbReference type="Pfam" id="PF04500">
    <property type="entry name" value="FLYWCH"/>
    <property type="match status" value="1"/>
</dbReference>
<keyword evidence="6" id="KW-1185">Reference proteome</keyword>
<keyword evidence="1" id="KW-0479">Metal-binding</keyword>
<dbReference type="GO" id="GO:0008270">
    <property type="term" value="F:zinc ion binding"/>
    <property type="evidence" value="ECO:0007669"/>
    <property type="project" value="UniProtKB-KW"/>
</dbReference>
<evidence type="ECO:0000313" key="5">
    <source>
        <dbReference type="EnsemblMetazoa" id="AEPI008309-PA"/>
    </source>
</evidence>
<dbReference type="AlphaFoldDB" id="A0A182PMY5"/>
<organism evidence="5 6">
    <name type="scientific">Anopheles epiroticus</name>
    <dbReference type="NCBI Taxonomy" id="199890"/>
    <lineage>
        <taxon>Eukaryota</taxon>
        <taxon>Metazoa</taxon>
        <taxon>Ecdysozoa</taxon>
        <taxon>Arthropoda</taxon>
        <taxon>Hexapoda</taxon>
        <taxon>Insecta</taxon>
        <taxon>Pterygota</taxon>
        <taxon>Neoptera</taxon>
        <taxon>Endopterygota</taxon>
        <taxon>Diptera</taxon>
        <taxon>Nematocera</taxon>
        <taxon>Culicoidea</taxon>
        <taxon>Culicidae</taxon>
        <taxon>Anophelinae</taxon>
        <taxon>Anopheles</taxon>
    </lineage>
</organism>
<dbReference type="Proteomes" id="UP000075885">
    <property type="component" value="Unassembled WGS sequence"/>
</dbReference>
<dbReference type="VEuPathDB" id="VectorBase:AEPI008309"/>